<keyword evidence="1" id="KW-0732">Signal</keyword>
<reference evidence="2" key="2">
    <citation type="submission" date="2011-02" db="EMBL/GenBank/DDBJ databases">
        <authorList>
            <person name="MacLean D."/>
        </authorList>
    </citation>
    <scope>NUCLEOTIDE SEQUENCE</scope>
</reference>
<evidence type="ECO:0000313" key="2">
    <source>
        <dbReference type="EMBL" id="CCA26490.1"/>
    </source>
</evidence>
<evidence type="ECO:0000256" key="1">
    <source>
        <dbReference type="SAM" id="SignalP"/>
    </source>
</evidence>
<name>F0WYD7_9STRA</name>
<gene>
    <name evidence="2" type="primary">AlNc14C378G11197</name>
    <name evidence="2" type="ORF">ALNC14_126340</name>
</gene>
<feature type="chain" id="PRO_5003259658" evidence="1">
    <location>
        <begin position="22"/>
        <end position="164"/>
    </location>
</feature>
<proteinExistence type="predicted"/>
<protein>
    <submittedName>
        <fullName evidence="2">AlNc14C378G11197 protein</fullName>
    </submittedName>
</protein>
<reference evidence="2" key="1">
    <citation type="journal article" date="2011" name="PLoS Biol.">
        <title>Gene gain and loss during evolution of obligate parasitism in the white rust pathogen of Arabidopsis thaliana.</title>
        <authorList>
            <person name="Kemen E."/>
            <person name="Gardiner A."/>
            <person name="Schultz-Larsen T."/>
            <person name="Kemen A.C."/>
            <person name="Balmuth A.L."/>
            <person name="Robert-Seilaniantz A."/>
            <person name="Bailey K."/>
            <person name="Holub E."/>
            <person name="Studholme D.J."/>
            <person name="Maclean D."/>
            <person name="Jones J.D."/>
        </authorList>
    </citation>
    <scope>NUCLEOTIDE SEQUENCE</scope>
</reference>
<sequence>MVIRVLSRHLLIPCMWVLAASTDNAKRSIFVKEEKETTRHSPYNHEIESRSLNEDAHIKYGATTLHIPHVPGQKLSLGALAIYRVLWYGADGGFRHLIEEFKNIETKDGWSPLNWLKFSKHERWDKQMLKILDIVKNRESNEEKRPLMLLLRSTYESVPKAEKN</sequence>
<dbReference type="HOGENOM" id="CLU_1622009_0_0_1"/>
<dbReference type="AlphaFoldDB" id="F0WYD7"/>
<dbReference type="EMBL" id="FR824422">
    <property type="protein sequence ID" value="CCA26490.1"/>
    <property type="molecule type" value="Genomic_DNA"/>
</dbReference>
<organism evidence="2">
    <name type="scientific">Albugo laibachii Nc14</name>
    <dbReference type="NCBI Taxonomy" id="890382"/>
    <lineage>
        <taxon>Eukaryota</taxon>
        <taxon>Sar</taxon>
        <taxon>Stramenopiles</taxon>
        <taxon>Oomycota</taxon>
        <taxon>Peronosporomycetes</taxon>
        <taxon>Albuginales</taxon>
        <taxon>Albuginaceae</taxon>
        <taxon>Albugo</taxon>
    </lineage>
</organism>
<accession>F0WYD7</accession>
<feature type="signal peptide" evidence="1">
    <location>
        <begin position="1"/>
        <end position="21"/>
    </location>
</feature>